<evidence type="ECO:0000313" key="2">
    <source>
        <dbReference type="EMBL" id="MCG2431952.1"/>
    </source>
</evidence>
<dbReference type="Pfam" id="PF00535">
    <property type="entry name" value="Glycos_transf_2"/>
    <property type="match status" value="1"/>
</dbReference>
<organism evidence="2 3">
    <name type="scientific">Aequorivita xiaoshiensis</name>
    <dbReference type="NCBI Taxonomy" id="2874476"/>
    <lineage>
        <taxon>Bacteria</taxon>
        <taxon>Pseudomonadati</taxon>
        <taxon>Bacteroidota</taxon>
        <taxon>Flavobacteriia</taxon>
        <taxon>Flavobacteriales</taxon>
        <taxon>Flavobacteriaceae</taxon>
        <taxon>Aequorivita</taxon>
    </lineage>
</organism>
<dbReference type="InterPro" id="IPR001173">
    <property type="entry name" value="Glyco_trans_2-like"/>
</dbReference>
<evidence type="ECO:0000313" key="3">
    <source>
        <dbReference type="Proteomes" id="UP001139462"/>
    </source>
</evidence>
<dbReference type="CDD" id="cd00761">
    <property type="entry name" value="Glyco_tranf_GTA_type"/>
    <property type="match status" value="1"/>
</dbReference>
<reference evidence="2" key="1">
    <citation type="submission" date="2021-09" db="EMBL/GenBank/DDBJ databases">
        <title>Genome of Aequorivita sp. strain F64183.</title>
        <authorList>
            <person name="Wang Y."/>
        </authorList>
    </citation>
    <scope>NUCLEOTIDE SEQUENCE</scope>
    <source>
        <strain evidence="2">F64183</strain>
    </source>
</reference>
<proteinExistence type="predicted"/>
<comment type="caution">
    <text evidence="2">The sequence shown here is derived from an EMBL/GenBank/DDBJ whole genome shotgun (WGS) entry which is preliminary data.</text>
</comment>
<keyword evidence="3" id="KW-1185">Reference proteome</keyword>
<protein>
    <submittedName>
        <fullName evidence="2">Glycosyltransferase family 2 protein</fullName>
    </submittedName>
</protein>
<dbReference type="Gene3D" id="3.90.550.10">
    <property type="entry name" value="Spore Coat Polysaccharide Biosynthesis Protein SpsA, Chain A"/>
    <property type="match status" value="1"/>
</dbReference>
<feature type="domain" description="Glycosyltransferase 2-like" evidence="1">
    <location>
        <begin position="3"/>
        <end position="164"/>
    </location>
</feature>
<sequence>MISILIPTFNCNIFPLVNTLYLQCEKSNIDFEILVMDDASTDKQYLQENLKINLLRNCKFQTLEKNIGRSAIRNLLAQNAVAESLLFLDADVMPLRPDFIDEYISKLNLDAEIICGGITYDGVKPKKNENLRYIYGVNREQKSVSKRQNESHFIVSANILILKKCFLEINTMLDNLYGDDLVLSSNIKKKQIKVIHIDNPVIHYGLEDNGKFIKKALQAVETIVTLEKKAFLENDIMPIQNAFIKLKKYHLLKSFSFIVSRFRKTMERNFNSENPNLFWFDLYRLNYYIQLKKEQNA</sequence>
<dbReference type="InterPro" id="IPR029044">
    <property type="entry name" value="Nucleotide-diphossugar_trans"/>
</dbReference>
<dbReference type="SUPFAM" id="SSF53448">
    <property type="entry name" value="Nucleotide-diphospho-sugar transferases"/>
    <property type="match status" value="1"/>
</dbReference>
<gene>
    <name evidence="2" type="ORF">K8344_12540</name>
</gene>
<name>A0A9X1U785_9FLAO</name>
<dbReference type="RefSeq" id="WP_237609030.1">
    <property type="nucleotide sequence ID" value="NZ_JAIRBB010000014.1"/>
</dbReference>
<dbReference type="Proteomes" id="UP001139462">
    <property type="component" value="Unassembled WGS sequence"/>
</dbReference>
<evidence type="ECO:0000259" key="1">
    <source>
        <dbReference type="Pfam" id="PF00535"/>
    </source>
</evidence>
<dbReference type="AlphaFoldDB" id="A0A9X1U785"/>
<accession>A0A9X1U785</accession>
<dbReference type="EMBL" id="JAIRBB010000014">
    <property type="protein sequence ID" value="MCG2431952.1"/>
    <property type="molecule type" value="Genomic_DNA"/>
</dbReference>